<dbReference type="Proteomes" id="UP001057375">
    <property type="component" value="Unassembled WGS sequence"/>
</dbReference>
<organism evidence="2 3">
    <name type="scientific">Aduncisulcus paluster</name>
    <dbReference type="NCBI Taxonomy" id="2918883"/>
    <lineage>
        <taxon>Eukaryota</taxon>
        <taxon>Metamonada</taxon>
        <taxon>Carpediemonas-like organisms</taxon>
        <taxon>Aduncisulcus</taxon>
    </lineage>
</organism>
<sequence length="216" mass="25074">MNKNIIKIYEGTKRRFSGLQEKFEKSLPPLISGEATVTSANLEMFLDTSKIYFGQLDKIAKRIAVRLLSALCLQEYTDKEVKTNRRLKDVTRKKIIFEEIRSDVKFTRLIERYTDSMLYEFYSKYLSTSTNNNLSNVKKSRTTMFSMVAECEEELDRRHIDISILQHYRPGTWSTIVQEQSIVLTTSDRGTASIVLSQNEVPDEEEEESSALEEIE</sequence>
<keyword evidence="3" id="KW-1185">Reference proteome</keyword>
<accession>A0ABQ5K389</accession>
<dbReference type="EMBL" id="BQXS01012408">
    <property type="protein sequence ID" value="GKT22504.1"/>
    <property type="molecule type" value="Genomic_DNA"/>
</dbReference>
<evidence type="ECO:0000313" key="3">
    <source>
        <dbReference type="Proteomes" id="UP001057375"/>
    </source>
</evidence>
<evidence type="ECO:0000313" key="2">
    <source>
        <dbReference type="EMBL" id="GKT22504.1"/>
    </source>
</evidence>
<comment type="caution">
    <text evidence="2">The sequence shown here is derived from an EMBL/GenBank/DDBJ whole genome shotgun (WGS) entry which is preliminary data.</text>
</comment>
<protein>
    <submittedName>
        <fullName evidence="2">Uncharacterized protein</fullName>
    </submittedName>
</protein>
<proteinExistence type="predicted"/>
<feature type="compositionally biased region" description="Acidic residues" evidence="1">
    <location>
        <begin position="201"/>
        <end position="216"/>
    </location>
</feature>
<reference evidence="2" key="1">
    <citation type="submission" date="2022-03" db="EMBL/GenBank/DDBJ databases">
        <title>Draft genome sequence of Aduncisulcus paluster, a free-living microaerophilic Fornicata.</title>
        <authorList>
            <person name="Yuyama I."/>
            <person name="Kume K."/>
            <person name="Tamura T."/>
            <person name="Inagaki Y."/>
            <person name="Hashimoto T."/>
        </authorList>
    </citation>
    <scope>NUCLEOTIDE SEQUENCE</scope>
    <source>
        <strain evidence="2">NY0171</strain>
    </source>
</reference>
<feature type="region of interest" description="Disordered" evidence="1">
    <location>
        <begin position="197"/>
        <end position="216"/>
    </location>
</feature>
<evidence type="ECO:0000256" key="1">
    <source>
        <dbReference type="SAM" id="MobiDB-lite"/>
    </source>
</evidence>
<gene>
    <name evidence="2" type="ORF">ADUPG1_012138</name>
</gene>
<name>A0ABQ5K389_9EUKA</name>